<protein>
    <submittedName>
        <fullName evidence="4">Transcription elongation factor SPT6-like</fullName>
    </submittedName>
</protein>
<dbReference type="GeneID" id="106001877"/>
<dbReference type="KEGG" id="dord:106001877"/>
<dbReference type="PANTHER" id="PTHR10145">
    <property type="entry name" value="TRANSCRIPTION ELONGATION FACTOR SPT6"/>
    <property type="match status" value="1"/>
</dbReference>
<evidence type="ECO:0000313" key="3">
    <source>
        <dbReference type="Proteomes" id="UP000081671"/>
    </source>
</evidence>
<feature type="non-terminal residue" evidence="4">
    <location>
        <position position="383"/>
    </location>
</feature>
<gene>
    <name evidence="4" type="primary">LOC106001877</name>
</gene>
<dbReference type="OrthoDB" id="343921at2759"/>
<dbReference type="Pfam" id="PF14635">
    <property type="entry name" value="HHH_7"/>
    <property type="match status" value="1"/>
</dbReference>
<dbReference type="RefSeq" id="XP_012892283.1">
    <property type="nucleotide sequence ID" value="XM_013036829.1"/>
</dbReference>
<sequence length="383" mass="44327">GLAKKFGLTPEQFGENLRDSYQRHETEQFPAEPLELAKDYVCSQFPTPEAVLEGARYMVALQIAREPLVRQVLRQTFQERAKLNITPTKKGRKDVDEAHYAYSFKYLKNKPVKELRDDQFLKIGLAEDEGLLTIDISIDMKGVEGYGNDQTYFEEIKQFYYRDEFSHQVQEWNRQRTMAIERALQQFLYVQMAKELKNKLLAEAKEYVIKAQDIETLKKFLLNKKPHVVTVAGENRDAQMLIEDVKRIVHELDQGQQLSSIGVELVDNELAILYMNSKKSEAEFRDYPPVLRQAVSLARRIQDPLIEFAQVCSSDEDILCLKFHPLQEHVVKEELLNALYCEFINRVNEVGVDVNRAIAHPYSQALIQYVCGLGPRKGTHLLK</sequence>
<feature type="non-terminal residue" evidence="4">
    <location>
        <position position="1"/>
    </location>
</feature>
<dbReference type="GO" id="GO:0140673">
    <property type="term" value="P:transcription elongation-coupled chromatin remodeling"/>
    <property type="evidence" value="ECO:0007669"/>
    <property type="project" value="InterPro"/>
</dbReference>
<dbReference type="SUPFAM" id="SSF53098">
    <property type="entry name" value="Ribonuclease H-like"/>
    <property type="match status" value="1"/>
</dbReference>
<evidence type="ECO:0000259" key="2">
    <source>
        <dbReference type="Pfam" id="PF14639"/>
    </source>
</evidence>
<organism evidence="3 4">
    <name type="scientific">Dipodomys ordii</name>
    <name type="common">Ord's kangaroo rat</name>
    <dbReference type="NCBI Taxonomy" id="10020"/>
    <lineage>
        <taxon>Eukaryota</taxon>
        <taxon>Metazoa</taxon>
        <taxon>Chordata</taxon>
        <taxon>Craniata</taxon>
        <taxon>Vertebrata</taxon>
        <taxon>Euteleostomi</taxon>
        <taxon>Mammalia</taxon>
        <taxon>Eutheria</taxon>
        <taxon>Euarchontoglires</taxon>
        <taxon>Glires</taxon>
        <taxon>Rodentia</taxon>
        <taxon>Castorimorpha</taxon>
        <taxon>Heteromyidae</taxon>
        <taxon>Dipodomyinae</taxon>
        <taxon>Dipodomys</taxon>
    </lineage>
</organism>
<dbReference type="GO" id="GO:0042393">
    <property type="term" value="F:histone binding"/>
    <property type="evidence" value="ECO:0007669"/>
    <property type="project" value="TreeGrafter"/>
</dbReference>
<proteinExistence type="predicted"/>
<dbReference type="InParanoid" id="A0A1S3GTQ1"/>
<dbReference type="AlphaFoldDB" id="A0A1S3GTQ1"/>
<dbReference type="PANTHER" id="PTHR10145:SF6">
    <property type="entry name" value="TRANSCRIPTION ELONGATION FACTOR SPT6"/>
    <property type="match status" value="1"/>
</dbReference>
<dbReference type="GO" id="GO:0031491">
    <property type="term" value="F:nucleosome binding"/>
    <property type="evidence" value="ECO:0007669"/>
    <property type="project" value="TreeGrafter"/>
</dbReference>
<dbReference type="Proteomes" id="UP000081671">
    <property type="component" value="Unplaced"/>
</dbReference>
<dbReference type="InterPro" id="IPR023323">
    <property type="entry name" value="Tex-like_dom_sf"/>
</dbReference>
<dbReference type="FunFam" id="1.10.3500.10:FF:000001">
    <property type="entry name" value="Transcription elongation factor spt6"/>
    <property type="match status" value="1"/>
</dbReference>
<dbReference type="InterPro" id="IPR012337">
    <property type="entry name" value="RNaseH-like_sf"/>
</dbReference>
<feature type="domain" description="Transcription elongation factor Spt6 helix-hairpin-helix motif" evidence="1">
    <location>
        <begin position="316"/>
        <end position="383"/>
    </location>
</feature>
<evidence type="ECO:0000313" key="4">
    <source>
        <dbReference type="RefSeq" id="XP_012892283.1"/>
    </source>
</evidence>
<dbReference type="InterPro" id="IPR017072">
    <property type="entry name" value="TF_Spt6"/>
</dbReference>
<evidence type="ECO:0000259" key="1">
    <source>
        <dbReference type="Pfam" id="PF14635"/>
    </source>
</evidence>
<dbReference type="Gene3D" id="1.10.3500.10">
    <property type="entry name" value="Tex N-terminal region-like"/>
    <property type="match status" value="2"/>
</dbReference>
<dbReference type="InterPro" id="IPR032706">
    <property type="entry name" value="Spt6_HHH"/>
</dbReference>
<accession>A0A1S3GTQ1</accession>
<dbReference type="Pfam" id="PF14639">
    <property type="entry name" value="YqgF"/>
    <property type="match status" value="1"/>
</dbReference>
<reference evidence="4" key="1">
    <citation type="submission" date="2025-08" db="UniProtKB">
        <authorList>
            <consortium name="RefSeq"/>
        </authorList>
    </citation>
    <scope>IDENTIFICATION</scope>
    <source>
        <tissue evidence="4">Kidney</tissue>
    </source>
</reference>
<dbReference type="GO" id="GO:0034728">
    <property type="term" value="P:nucleosome organization"/>
    <property type="evidence" value="ECO:0007669"/>
    <property type="project" value="TreeGrafter"/>
</dbReference>
<keyword evidence="3" id="KW-1185">Reference proteome</keyword>
<feature type="domain" description="Transcription elongation factor Spt6 YqgF" evidence="2">
    <location>
        <begin position="199"/>
        <end position="312"/>
    </location>
</feature>
<dbReference type="SUPFAM" id="SSF158832">
    <property type="entry name" value="Tex N-terminal region-like"/>
    <property type="match status" value="1"/>
</dbReference>
<dbReference type="InterPro" id="IPR028231">
    <property type="entry name" value="Spt6_YqgF"/>
</dbReference>
<name>A0A1S3GTQ1_DIPOR</name>
<dbReference type="GO" id="GO:0008023">
    <property type="term" value="C:transcription elongation factor complex"/>
    <property type="evidence" value="ECO:0007669"/>
    <property type="project" value="TreeGrafter"/>
</dbReference>